<feature type="domain" description="BON" evidence="2">
    <location>
        <begin position="128"/>
        <end position="196"/>
    </location>
</feature>
<dbReference type="RefSeq" id="WP_184260248.1">
    <property type="nucleotide sequence ID" value="NZ_JACIIX010000001.1"/>
</dbReference>
<evidence type="ECO:0000313" key="4">
    <source>
        <dbReference type="Proteomes" id="UP000544872"/>
    </source>
</evidence>
<evidence type="ECO:0000256" key="1">
    <source>
        <dbReference type="SAM" id="SignalP"/>
    </source>
</evidence>
<gene>
    <name evidence="3" type="ORF">FHS48_000201</name>
</gene>
<feature type="domain" description="BON" evidence="2">
    <location>
        <begin position="52"/>
        <end position="120"/>
    </location>
</feature>
<dbReference type="AlphaFoldDB" id="A0A7W9ZCN5"/>
<dbReference type="Pfam" id="PF04972">
    <property type="entry name" value="BON"/>
    <property type="match status" value="2"/>
</dbReference>
<name>A0A7W9ZCN5_NOVIT</name>
<keyword evidence="4" id="KW-1185">Reference proteome</keyword>
<reference evidence="3 4" key="1">
    <citation type="submission" date="2020-08" db="EMBL/GenBank/DDBJ databases">
        <title>Genomic Encyclopedia of Type Strains, Phase IV (KMG-IV): sequencing the most valuable type-strain genomes for metagenomic binning, comparative biology and taxonomic classification.</title>
        <authorList>
            <person name="Goeker M."/>
        </authorList>
    </citation>
    <scope>NUCLEOTIDE SEQUENCE [LARGE SCALE GENOMIC DNA]</scope>
    <source>
        <strain evidence="3 4">DSM 11590</strain>
    </source>
</reference>
<keyword evidence="1" id="KW-0732">Signal</keyword>
<feature type="signal peptide" evidence="1">
    <location>
        <begin position="1"/>
        <end position="23"/>
    </location>
</feature>
<accession>A0A7W9ZCN5</accession>
<dbReference type="Proteomes" id="UP000544872">
    <property type="component" value="Unassembled WGS sequence"/>
</dbReference>
<feature type="chain" id="PRO_5030742206" evidence="1">
    <location>
        <begin position="24"/>
        <end position="209"/>
    </location>
</feature>
<protein>
    <submittedName>
        <fullName evidence="3">Osmotically-inducible protein OsmY</fullName>
    </submittedName>
</protein>
<dbReference type="EMBL" id="JACIIX010000001">
    <property type="protein sequence ID" value="MBB6208820.1"/>
    <property type="molecule type" value="Genomic_DNA"/>
</dbReference>
<dbReference type="PROSITE" id="PS50914">
    <property type="entry name" value="BON"/>
    <property type="match status" value="2"/>
</dbReference>
<proteinExistence type="predicted"/>
<sequence>MKVSKTGPLLCALAVLPLLSVSACTPIGMAASAVATVGSAAIEERGVDGTANDTAIKAGITGRFFQSDAGLMTDIDVTVFERRVLLTGVLKDADRKALAVRLAKEEPDVIQVLDYIRIRADESTDLARDVAIAGELRSSLMFDSRIVAVNYKVGVVDRTVYVIGLAQDAEERTRVLDWCRSTEYVRQVVDLIWLKNDPRRRKPSDRRPL</sequence>
<organism evidence="3 4">
    <name type="scientific">Novispirillum itersonii</name>
    <name type="common">Aquaspirillum itersonii</name>
    <dbReference type="NCBI Taxonomy" id="189"/>
    <lineage>
        <taxon>Bacteria</taxon>
        <taxon>Pseudomonadati</taxon>
        <taxon>Pseudomonadota</taxon>
        <taxon>Alphaproteobacteria</taxon>
        <taxon>Rhodospirillales</taxon>
        <taxon>Novispirillaceae</taxon>
        <taxon>Novispirillum</taxon>
    </lineage>
</organism>
<evidence type="ECO:0000259" key="2">
    <source>
        <dbReference type="PROSITE" id="PS50914"/>
    </source>
</evidence>
<evidence type="ECO:0000313" key="3">
    <source>
        <dbReference type="EMBL" id="MBB6208820.1"/>
    </source>
</evidence>
<dbReference type="PROSITE" id="PS51257">
    <property type="entry name" value="PROKAR_LIPOPROTEIN"/>
    <property type="match status" value="1"/>
</dbReference>
<comment type="caution">
    <text evidence="3">The sequence shown here is derived from an EMBL/GenBank/DDBJ whole genome shotgun (WGS) entry which is preliminary data.</text>
</comment>
<dbReference type="InterPro" id="IPR007055">
    <property type="entry name" value="BON_dom"/>
</dbReference>